<comment type="caution">
    <text evidence="2">The sequence shown here is derived from an EMBL/GenBank/DDBJ whole genome shotgun (WGS) entry which is preliminary data.</text>
</comment>
<feature type="region of interest" description="Disordered" evidence="1">
    <location>
        <begin position="98"/>
        <end position="136"/>
    </location>
</feature>
<dbReference type="InParanoid" id="A0A2V0P310"/>
<feature type="compositionally biased region" description="Low complexity" evidence="1">
    <location>
        <begin position="98"/>
        <end position="108"/>
    </location>
</feature>
<dbReference type="AlphaFoldDB" id="A0A2V0P310"/>
<sequence length="232" mass="23719">MGPRTGTLGGRDSEKDRAGGGYSIGSGPGSLRAVATTLTCLPSALGYRERVILAKHPLLRAELGRLYNSSEATTLPVWQRLSADAASRRTKPPCCLAAGGAPRATASAQPPAPPVEPGSPLARPAPGSLRNTSGFVSNTKSTLELAEEQKYPLEFWAAARPRAATVNQTVRMLGMYEEDGVLMATMHMRPPVGVTPGAFLPDVRPSAGGGTFGGSRGAPGSTGGSGGRGAGP</sequence>
<gene>
    <name evidence="2" type="ORF">Rsub_06531</name>
</gene>
<organism evidence="2 3">
    <name type="scientific">Raphidocelis subcapitata</name>
    <dbReference type="NCBI Taxonomy" id="307507"/>
    <lineage>
        <taxon>Eukaryota</taxon>
        <taxon>Viridiplantae</taxon>
        <taxon>Chlorophyta</taxon>
        <taxon>core chlorophytes</taxon>
        <taxon>Chlorophyceae</taxon>
        <taxon>CS clade</taxon>
        <taxon>Sphaeropleales</taxon>
        <taxon>Selenastraceae</taxon>
        <taxon>Raphidocelis</taxon>
    </lineage>
</organism>
<feature type="region of interest" description="Disordered" evidence="1">
    <location>
        <begin position="1"/>
        <end position="27"/>
    </location>
</feature>
<name>A0A2V0P310_9CHLO</name>
<dbReference type="EMBL" id="BDRX01000049">
    <property type="protein sequence ID" value="GBF94261.1"/>
    <property type="molecule type" value="Genomic_DNA"/>
</dbReference>
<feature type="region of interest" description="Disordered" evidence="1">
    <location>
        <begin position="202"/>
        <end position="232"/>
    </location>
</feature>
<feature type="compositionally biased region" description="Gly residues" evidence="1">
    <location>
        <begin position="207"/>
        <end position="232"/>
    </location>
</feature>
<dbReference type="OrthoDB" id="545101at2759"/>
<evidence type="ECO:0000313" key="3">
    <source>
        <dbReference type="Proteomes" id="UP000247498"/>
    </source>
</evidence>
<proteinExistence type="predicted"/>
<dbReference type="Proteomes" id="UP000247498">
    <property type="component" value="Unassembled WGS sequence"/>
</dbReference>
<evidence type="ECO:0000313" key="2">
    <source>
        <dbReference type="EMBL" id="GBF94261.1"/>
    </source>
</evidence>
<keyword evidence="3" id="KW-1185">Reference proteome</keyword>
<evidence type="ECO:0000256" key="1">
    <source>
        <dbReference type="SAM" id="MobiDB-lite"/>
    </source>
</evidence>
<accession>A0A2V0P310</accession>
<reference evidence="2 3" key="1">
    <citation type="journal article" date="2018" name="Sci. Rep.">
        <title>Raphidocelis subcapitata (=Pseudokirchneriella subcapitata) provides an insight into genome evolution and environmental adaptations in the Sphaeropleales.</title>
        <authorList>
            <person name="Suzuki S."/>
            <person name="Yamaguchi H."/>
            <person name="Nakajima N."/>
            <person name="Kawachi M."/>
        </authorList>
    </citation>
    <scope>NUCLEOTIDE SEQUENCE [LARGE SCALE GENOMIC DNA]</scope>
    <source>
        <strain evidence="2 3">NIES-35</strain>
    </source>
</reference>
<protein>
    <submittedName>
        <fullName evidence="2">Uncharacterized protein</fullName>
    </submittedName>
</protein>